<keyword evidence="7" id="KW-0732">Signal</keyword>
<keyword evidence="3 5" id="KW-0378">Hydrolase</keyword>
<dbReference type="PANTHER" id="PTHR43399">
    <property type="entry name" value="SUBTILISIN-RELATED"/>
    <property type="match status" value="1"/>
</dbReference>
<evidence type="ECO:0000313" key="9">
    <source>
        <dbReference type="EMBL" id="GAA5186801.1"/>
    </source>
</evidence>
<dbReference type="Pfam" id="PF00082">
    <property type="entry name" value="Peptidase_S8"/>
    <property type="match status" value="1"/>
</dbReference>
<evidence type="ECO:0000256" key="3">
    <source>
        <dbReference type="ARBA" id="ARBA00022801"/>
    </source>
</evidence>
<dbReference type="InterPro" id="IPR000209">
    <property type="entry name" value="Peptidase_S8/S53_dom"/>
</dbReference>
<dbReference type="EMBL" id="BAABJQ010000008">
    <property type="protein sequence ID" value="GAA5186801.1"/>
    <property type="molecule type" value="Genomic_DNA"/>
</dbReference>
<dbReference type="PANTHER" id="PTHR43399:SF4">
    <property type="entry name" value="CELL WALL-ASSOCIATED PROTEASE"/>
    <property type="match status" value="1"/>
</dbReference>
<evidence type="ECO:0000256" key="1">
    <source>
        <dbReference type="ARBA" id="ARBA00011073"/>
    </source>
</evidence>
<dbReference type="Proteomes" id="UP001501570">
    <property type="component" value="Unassembled WGS sequence"/>
</dbReference>
<keyword evidence="2 5" id="KW-0645">Protease</keyword>
<keyword evidence="10" id="KW-1185">Reference proteome</keyword>
<feature type="signal peptide" evidence="7">
    <location>
        <begin position="1"/>
        <end position="29"/>
    </location>
</feature>
<proteinExistence type="inferred from homology"/>
<dbReference type="PROSITE" id="PS00136">
    <property type="entry name" value="SUBTILASE_ASP"/>
    <property type="match status" value="1"/>
</dbReference>
<feature type="active site" description="Charge relay system" evidence="5">
    <location>
        <position position="230"/>
    </location>
</feature>
<dbReference type="SUPFAM" id="SSF52743">
    <property type="entry name" value="Subtilisin-like"/>
    <property type="match status" value="1"/>
</dbReference>
<feature type="active site" description="Charge relay system" evidence="5">
    <location>
        <position position="263"/>
    </location>
</feature>
<feature type="chain" id="PRO_5046966312" description="Peptidase S8/S53 domain-containing protein" evidence="7">
    <location>
        <begin position="30"/>
        <end position="775"/>
    </location>
</feature>
<evidence type="ECO:0000256" key="5">
    <source>
        <dbReference type="PROSITE-ProRule" id="PRU01240"/>
    </source>
</evidence>
<dbReference type="InterPro" id="IPR023827">
    <property type="entry name" value="Peptidase_S8_Asp-AS"/>
</dbReference>
<organism evidence="9 10">
    <name type="scientific">Rugosimonospora acidiphila</name>
    <dbReference type="NCBI Taxonomy" id="556531"/>
    <lineage>
        <taxon>Bacteria</taxon>
        <taxon>Bacillati</taxon>
        <taxon>Actinomycetota</taxon>
        <taxon>Actinomycetes</taxon>
        <taxon>Micromonosporales</taxon>
        <taxon>Micromonosporaceae</taxon>
        <taxon>Rugosimonospora</taxon>
    </lineage>
</organism>
<comment type="similarity">
    <text evidence="1 5 6">Belongs to the peptidase S8 family.</text>
</comment>
<dbReference type="InterPro" id="IPR036852">
    <property type="entry name" value="Peptidase_S8/S53_dom_sf"/>
</dbReference>
<protein>
    <recommendedName>
        <fullName evidence="8">Peptidase S8/S53 domain-containing protein</fullName>
    </recommendedName>
</protein>
<evidence type="ECO:0000256" key="7">
    <source>
        <dbReference type="SAM" id="SignalP"/>
    </source>
</evidence>
<name>A0ABP9RU20_9ACTN</name>
<comment type="caution">
    <text evidence="9">The sequence shown here is derived from an EMBL/GenBank/DDBJ whole genome shotgun (WGS) entry which is preliminary data.</text>
</comment>
<keyword evidence="4 5" id="KW-0720">Serine protease</keyword>
<evidence type="ECO:0000256" key="6">
    <source>
        <dbReference type="RuleBase" id="RU003355"/>
    </source>
</evidence>
<dbReference type="InterPro" id="IPR015500">
    <property type="entry name" value="Peptidase_S8_subtilisin-rel"/>
</dbReference>
<dbReference type="InterPro" id="IPR051048">
    <property type="entry name" value="Peptidase_S8/S53_subtilisin"/>
</dbReference>
<dbReference type="RefSeq" id="WP_345630622.1">
    <property type="nucleotide sequence ID" value="NZ_BAABJQ010000008.1"/>
</dbReference>
<reference evidence="10" key="1">
    <citation type="journal article" date="2019" name="Int. J. Syst. Evol. Microbiol.">
        <title>The Global Catalogue of Microorganisms (GCM) 10K type strain sequencing project: providing services to taxonomists for standard genome sequencing and annotation.</title>
        <authorList>
            <consortium name="The Broad Institute Genomics Platform"/>
            <consortium name="The Broad Institute Genome Sequencing Center for Infectious Disease"/>
            <person name="Wu L."/>
            <person name="Ma J."/>
        </authorList>
    </citation>
    <scope>NUCLEOTIDE SEQUENCE [LARGE SCALE GENOMIC DNA]</scope>
    <source>
        <strain evidence="10">JCM 18304</strain>
    </source>
</reference>
<dbReference type="PRINTS" id="PR00723">
    <property type="entry name" value="SUBTILISIN"/>
</dbReference>
<dbReference type="InterPro" id="IPR023828">
    <property type="entry name" value="Peptidase_S8_Ser-AS"/>
</dbReference>
<dbReference type="PROSITE" id="PS00138">
    <property type="entry name" value="SUBTILASE_SER"/>
    <property type="match status" value="1"/>
</dbReference>
<evidence type="ECO:0000313" key="10">
    <source>
        <dbReference type="Proteomes" id="UP001501570"/>
    </source>
</evidence>
<evidence type="ECO:0000256" key="4">
    <source>
        <dbReference type="ARBA" id="ARBA00022825"/>
    </source>
</evidence>
<accession>A0ABP9RU20</accession>
<dbReference type="Gene3D" id="3.40.50.200">
    <property type="entry name" value="Peptidase S8/S53 domain"/>
    <property type="match status" value="1"/>
</dbReference>
<gene>
    <name evidence="9" type="ORF">GCM10023322_33840</name>
</gene>
<evidence type="ECO:0000259" key="8">
    <source>
        <dbReference type="Pfam" id="PF00082"/>
    </source>
</evidence>
<evidence type="ECO:0000256" key="2">
    <source>
        <dbReference type="ARBA" id="ARBA00022670"/>
    </source>
</evidence>
<sequence>MQFRRPSIALTVVTAVAATVITAAAPAGATPATPRPGAGTAPGTGAAHTVTLVTGDRVTIAGDDVSAQAAPGRAGVTFSVTTAGGDVHVVPSDAGPLLAAGRLDPRLFDVTGLVAAGYDSQDQLPLILAGGAPTAAARSAPAAVTGTTAAVSLPAVNGAAVREPHATATQAWQALTGGEAAPRTLRSNVSKVWLDAMLRPSLDVSVPQIGAPTAWAAGYTGAGTTVAVLDTGIDDTHPDLAGQVIGRRNFTEGTEPDADLSGHGTHVAATIASTGAASDGKYKGVAPGAKLLDGKVCVIGGCAESWVLAGMTWAAADQHAKIVNLSLDGEDDPTVVDPVEQAVQTLSDEYGTLFVVAAGNADGVTEGAIGSPGTAADALTVGAVDDQDALADFSRRGPTGDGRLKPDLAAPGVNITAARGKDATQVPGNPGDPYTTLSGTSMAAPHVAGAAAILAQQHPDWSGQKLKAALMASAKPNPAYGSYAQGAGRVDVARAITQSLTSTPASIGFGTQEWPHQDDAARDSTVSYHNDGSTDVALNLAVAAINPDGTPAPAGLFTVSPASVVVPAGGDATATVTVDTRVAGPDGYISGWLTGTAGDTVVRTPVAVTKEVESYDVTITNLDRDGAAPQGYSTMLSKRDSATVQFTWLDQAPNNSVTFRVPTGHYTLSSTIFTPEDATDGSGKPTMSATLLTQPDLDVDRPLTIVADARTARPLSVTVPQPSAQQVYAEVASYTDRPQGTAGQIALGTSFNDLFAGRIGPDTTDDAFFSIVAGQ</sequence>
<feature type="domain" description="Peptidase S8/S53" evidence="8">
    <location>
        <begin position="221"/>
        <end position="488"/>
    </location>
</feature>
<feature type="active site" description="Charge relay system" evidence="5">
    <location>
        <position position="441"/>
    </location>
</feature>
<dbReference type="PROSITE" id="PS51892">
    <property type="entry name" value="SUBTILASE"/>
    <property type="match status" value="1"/>
</dbReference>